<sequence length="166" mass="18081">MVRRTLGGTRRVPSNPAARENVASGGKYTLGVTGLNISSLGFRSLKEVSDGDIIIKFNPNLCYVNSVNWTSIFRANQQDKISDNRNPDLCEADEMTCDSSCSPNGCWGHGPSLCLSCQAFKRGKECVSSCNLLKDEPREYIGNGEKCLSCHEECLQMNSTATCTGQ</sequence>
<feature type="domain" description="Growth factor receptor" evidence="4">
    <location>
        <begin position="96"/>
        <end position="166"/>
    </location>
</feature>
<evidence type="ECO:0000259" key="4">
    <source>
        <dbReference type="Pfam" id="PF14843"/>
    </source>
</evidence>
<evidence type="ECO:0000256" key="1">
    <source>
        <dbReference type="ARBA" id="ARBA00023180"/>
    </source>
</evidence>
<dbReference type="Proteomes" id="UP000770717">
    <property type="component" value="Unassembled WGS sequence"/>
</dbReference>
<comment type="caution">
    <text evidence="5">The sequence shown here is derived from an EMBL/GenBank/DDBJ whole genome shotgun (WGS) entry which is preliminary data.</text>
</comment>
<dbReference type="InterPro" id="IPR036941">
    <property type="entry name" value="Rcpt_L-dom_sf"/>
</dbReference>
<dbReference type="CDD" id="cd00064">
    <property type="entry name" value="FU"/>
    <property type="match status" value="1"/>
</dbReference>
<keyword evidence="1" id="KW-0325">Glycoprotein</keyword>
<keyword evidence="6" id="KW-1185">Reference proteome</keyword>
<feature type="domain" description="Receptor L-domain" evidence="3">
    <location>
        <begin position="27"/>
        <end position="72"/>
    </location>
</feature>
<dbReference type="OrthoDB" id="6219513at2759"/>
<evidence type="ECO:0000313" key="5">
    <source>
        <dbReference type="EMBL" id="KAG9464079.1"/>
    </source>
</evidence>
<dbReference type="SMART" id="SM00261">
    <property type="entry name" value="FU"/>
    <property type="match status" value="1"/>
</dbReference>
<dbReference type="InterPro" id="IPR032778">
    <property type="entry name" value="GF_recep_IV"/>
</dbReference>
<dbReference type="InterPro" id="IPR000494">
    <property type="entry name" value="Rcpt_L-dom"/>
</dbReference>
<name>A0A8J6E8H2_ELECQ</name>
<feature type="non-terminal residue" evidence="5">
    <location>
        <position position="166"/>
    </location>
</feature>
<dbReference type="Gene3D" id="2.10.220.10">
    <property type="entry name" value="Hormone Receptor, Insulin-like Growth Factor Receptor 1, Chain A, domain 2"/>
    <property type="match status" value="1"/>
</dbReference>
<gene>
    <name evidence="5" type="ORF">GDO78_020537</name>
</gene>
<dbReference type="FunFam" id="2.10.220.10:FF:000002">
    <property type="entry name" value="Receptor protein-tyrosine kinase"/>
    <property type="match status" value="1"/>
</dbReference>
<evidence type="ECO:0000256" key="2">
    <source>
        <dbReference type="SAM" id="MobiDB-lite"/>
    </source>
</evidence>
<reference evidence="5" key="1">
    <citation type="thesis" date="2020" institute="ProQuest LLC" country="789 East Eisenhower Parkway, Ann Arbor, MI, USA">
        <title>Comparative Genomics and Chromosome Evolution.</title>
        <authorList>
            <person name="Mudd A.B."/>
        </authorList>
    </citation>
    <scope>NUCLEOTIDE SEQUENCE</scope>
    <source>
        <strain evidence="5">HN-11 Male</strain>
        <tissue evidence="5">Kidney and liver</tissue>
    </source>
</reference>
<dbReference type="AlphaFoldDB" id="A0A8J6E8H2"/>
<dbReference type="Pfam" id="PF01030">
    <property type="entry name" value="Recep_L_domain"/>
    <property type="match status" value="1"/>
</dbReference>
<dbReference type="EMBL" id="WNTK01005148">
    <property type="protein sequence ID" value="KAG9464079.1"/>
    <property type="molecule type" value="Genomic_DNA"/>
</dbReference>
<protein>
    <submittedName>
        <fullName evidence="5">Uncharacterized protein</fullName>
    </submittedName>
</protein>
<dbReference type="InterPro" id="IPR006212">
    <property type="entry name" value="Furin_repeat"/>
</dbReference>
<dbReference type="SUPFAM" id="SSF57184">
    <property type="entry name" value="Growth factor receptor domain"/>
    <property type="match status" value="1"/>
</dbReference>
<evidence type="ECO:0000313" key="6">
    <source>
        <dbReference type="Proteomes" id="UP000770717"/>
    </source>
</evidence>
<dbReference type="SUPFAM" id="SSF52058">
    <property type="entry name" value="L domain-like"/>
    <property type="match status" value="1"/>
</dbReference>
<organism evidence="5 6">
    <name type="scientific">Eleutherodactylus coqui</name>
    <name type="common">Puerto Rican coqui</name>
    <dbReference type="NCBI Taxonomy" id="57060"/>
    <lineage>
        <taxon>Eukaryota</taxon>
        <taxon>Metazoa</taxon>
        <taxon>Chordata</taxon>
        <taxon>Craniata</taxon>
        <taxon>Vertebrata</taxon>
        <taxon>Euteleostomi</taxon>
        <taxon>Amphibia</taxon>
        <taxon>Batrachia</taxon>
        <taxon>Anura</taxon>
        <taxon>Neobatrachia</taxon>
        <taxon>Hyloidea</taxon>
        <taxon>Eleutherodactylidae</taxon>
        <taxon>Eleutherodactylinae</taxon>
        <taxon>Eleutherodactylus</taxon>
        <taxon>Eleutherodactylus</taxon>
    </lineage>
</organism>
<evidence type="ECO:0000259" key="3">
    <source>
        <dbReference type="Pfam" id="PF01030"/>
    </source>
</evidence>
<dbReference type="Pfam" id="PF14843">
    <property type="entry name" value="GF_recep_IV"/>
    <property type="match status" value="1"/>
</dbReference>
<dbReference type="InterPro" id="IPR009030">
    <property type="entry name" value="Growth_fac_rcpt_cys_sf"/>
</dbReference>
<accession>A0A8J6E8H2</accession>
<feature type="region of interest" description="Disordered" evidence="2">
    <location>
        <begin position="1"/>
        <end position="20"/>
    </location>
</feature>
<dbReference type="Gene3D" id="3.80.20.20">
    <property type="entry name" value="Receptor L-domain"/>
    <property type="match status" value="1"/>
</dbReference>
<proteinExistence type="predicted"/>